<gene>
    <name evidence="3" type="ORF">METEAL_01230</name>
</gene>
<dbReference type="AlphaFoldDB" id="A0AA48GJM9"/>
<dbReference type="InterPro" id="IPR027304">
    <property type="entry name" value="Trigger_fact/SurA_dom_sf"/>
</dbReference>
<dbReference type="EMBL" id="AP027080">
    <property type="protein sequence ID" value="BDU70949.1"/>
    <property type="molecule type" value="Genomic_DNA"/>
</dbReference>
<dbReference type="PROSITE" id="PS50198">
    <property type="entry name" value="PPIC_PPIASE_2"/>
    <property type="match status" value="1"/>
</dbReference>
<dbReference type="Gene3D" id="3.10.50.40">
    <property type="match status" value="1"/>
</dbReference>
<evidence type="ECO:0000313" key="4">
    <source>
        <dbReference type="Proteomes" id="UP001238179"/>
    </source>
</evidence>
<dbReference type="PANTHER" id="PTHR47245">
    <property type="entry name" value="PEPTIDYLPROLYL ISOMERASE"/>
    <property type="match status" value="1"/>
</dbReference>
<dbReference type="GO" id="GO:0003755">
    <property type="term" value="F:peptidyl-prolyl cis-trans isomerase activity"/>
    <property type="evidence" value="ECO:0007669"/>
    <property type="project" value="UniProtKB-KW"/>
</dbReference>
<dbReference type="InterPro" id="IPR046357">
    <property type="entry name" value="PPIase_dom_sf"/>
</dbReference>
<dbReference type="Pfam" id="PF13623">
    <property type="entry name" value="SurA_N_2"/>
    <property type="match status" value="1"/>
</dbReference>
<dbReference type="Pfam" id="PF13145">
    <property type="entry name" value="Rotamase_2"/>
    <property type="match status" value="1"/>
</dbReference>
<dbReference type="InterPro" id="IPR050245">
    <property type="entry name" value="PrsA_foldase"/>
</dbReference>
<dbReference type="Proteomes" id="UP001238179">
    <property type="component" value="Chromosome"/>
</dbReference>
<organism evidence="3 4">
    <name type="scientific">Mesoterricola silvestris</name>
    <dbReference type="NCBI Taxonomy" id="2927979"/>
    <lineage>
        <taxon>Bacteria</taxon>
        <taxon>Pseudomonadati</taxon>
        <taxon>Acidobacteriota</taxon>
        <taxon>Holophagae</taxon>
        <taxon>Holophagales</taxon>
        <taxon>Holophagaceae</taxon>
        <taxon>Mesoterricola</taxon>
    </lineage>
</organism>
<proteinExistence type="predicted"/>
<dbReference type="SUPFAM" id="SSF54534">
    <property type="entry name" value="FKBP-like"/>
    <property type="match status" value="1"/>
</dbReference>
<reference evidence="4" key="1">
    <citation type="journal article" date="2023" name="Int. J. Syst. Evol. Microbiol.">
        <title>Mesoterricola silvestris gen. nov., sp. nov., Mesoterricola sediminis sp. nov., Geothrix oryzae sp. nov., Geothrix edaphica sp. nov., Geothrix rubra sp. nov., and Geothrix limicola sp. nov., six novel members of Acidobacteriota isolated from soils.</title>
        <authorList>
            <person name="Itoh H."/>
            <person name="Sugisawa Y."/>
            <person name="Mise K."/>
            <person name="Xu Z."/>
            <person name="Kuniyasu M."/>
            <person name="Ushijima N."/>
            <person name="Kawano K."/>
            <person name="Kobayashi E."/>
            <person name="Shiratori Y."/>
            <person name="Masuda Y."/>
            <person name="Senoo K."/>
        </authorList>
    </citation>
    <scope>NUCLEOTIDE SEQUENCE [LARGE SCALE GENOMIC DNA]</scope>
    <source>
        <strain evidence="4">W79</strain>
    </source>
</reference>
<evidence type="ECO:0000259" key="2">
    <source>
        <dbReference type="PROSITE" id="PS50198"/>
    </source>
</evidence>
<evidence type="ECO:0000313" key="3">
    <source>
        <dbReference type="EMBL" id="BDU70949.1"/>
    </source>
</evidence>
<dbReference type="RefSeq" id="WP_316413846.1">
    <property type="nucleotide sequence ID" value="NZ_AP027080.1"/>
</dbReference>
<keyword evidence="1" id="KW-0413">Isomerase</keyword>
<accession>A0AA48GJM9</accession>
<sequence>MTIRGLALLSLPCILMGAPEVREEILVVVNGHTISRRAFQQAVEQETAALYRQFSGKVLDEKLKTAREKTLQGLVDNFIIQDKAEDLGIKLREDDIRNYIEDVKKQNNFATDADFERALKGSLGIGLQAYMNRTRTDMQKQEVLRREVYSKIAIEEQELRAYYLDHKEEYRQPPRFRIRELVLAKGVSAEEQAATQAVIAKIQDALKKGTPFEALVKEYSTSTSRSTGGDLGWLAKGILHANIESASLALKPEEVSAPLETDKNVYLVQLIEAQLDTTKPFAEVKEKILEKLQEPKAQNAIENYMSGLRIRANVRYMVAKDEIIKG</sequence>
<dbReference type="PANTHER" id="PTHR47245:SF2">
    <property type="entry name" value="PEPTIDYL-PROLYL CIS-TRANS ISOMERASE HP_0175-RELATED"/>
    <property type="match status" value="1"/>
</dbReference>
<dbReference type="SUPFAM" id="SSF109998">
    <property type="entry name" value="Triger factor/SurA peptide-binding domain-like"/>
    <property type="match status" value="1"/>
</dbReference>
<feature type="domain" description="PpiC" evidence="2">
    <location>
        <begin position="173"/>
        <end position="272"/>
    </location>
</feature>
<name>A0AA48GJM9_9BACT</name>
<protein>
    <submittedName>
        <fullName evidence="3">Chaperone SurA</fullName>
    </submittedName>
</protein>
<dbReference type="Gene3D" id="1.10.4030.10">
    <property type="entry name" value="Porin chaperone SurA, peptide-binding domain"/>
    <property type="match status" value="1"/>
</dbReference>
<dbReference type="InterPro" id="IPR000297">
    <property type="entry name" value="PPIase_PpiC"/>
</dbReference>
<keyword evidence="1" id="KW-0697">Rotamase</keyword>
<evidence type="ECO:0000256" key="1">
    <source>
        <dbReference type="PROSITE-ProRule" id="PRU00278"/>
    </source>
</evidence>
<keyword evidence="4" id="KW-1185">Reference proteome</keyword>
<dbReference type="KEGG" id="msil:METEAL_01230"/>